<reference evidence="1 2" key="1">
    <citation type="submission" date="2020-03" db="EMBL/GenBank/DDBJ databases">
        <title>Soil Listeria distribution.</title>
        <authorList>
            <person name="Liao J."/>
            <person name="Wiedmann M."/>
        </authorList>
    </citation>
    <scope>NUCLEOTIDE SEQUENCE [LARGE SCALE GENOMIC DNA]</scope>
    <source>
        <strain evidence="1 2">FSL L7-0054</strain>
    </source>
</reference>
<accession>A0A842FXG5</accession>
<gene>
    <name evidence="1" type="ORF">HCB69_16805</name>
</gene>
<dbReference type="AlphaFoldDB" id="A0A842FXG5"/>
<sequence length="65" mass="7364">MGQRYELLLEHAKANKKHYQNVIASIDGDTDSVDELIEAGYTENEARKIIYVLNGELISKLTNIN</sequence>
<evidence type="ECO:0008006" key="3">
    <source>
        <dbReference type="Google" id="ProtNLM"/>
    </source>
</evidence>
<dbReference type="EMBL" id="JAARZS010000099">
    <property type="protein sequence ID" value="MBC2286018.1"/>
    <property type="molecule type" value="Genomic_DNA"/>
</dbReference>
<dbReference type="Proteomes" id="UP000585696">
    <property type="component" value="Unassembled WGS sequence"/>
</dbReference>
<feature type="non-terminal residue" evidence="1">
    <location>
        <position position="65"/>
    </location>
</feature>
<comment type="caution">
    <text evidence="1">The sequence shown here is derived from an EMBL/GenBank/DDBJ whole genome shotgun (WGS) entry which is preliminary data.</text>
</comment>
<evidence type="ECO:0000313" key="1">
    <source>
        <dbReference type="EMBL" id="MBC2286018.1"/>
    </source>
</evidence>
<dbReference type="RefSeq" id="WP_185655506.1">
    <property type="nucleotide sequence ID" value="NZ_JAARZS010000099.1"/>
</dbReference>
<name>A0A842FXG5_9LIST</name>
<protein>
    <recommendedName>
        <fullName evidence="3">UBA domain-containing protein</fullName>
    </recommendedName>
</protein>
<organism evidence="1 2">
    <name type="scientific">Listeria booriae</name>
    <dbReference type="NCBI Taxonomy" id="1552123"/>
    <lineage>
        <taxon>Bacteria</taxon>
        <taxon>Bacillati</taxon>
        <taxon>Bacillota</taxon>
        <taxon>Bacilli</taxon>
        <taxon>Bacillales</taxon>
        <taxon>Listeriaceae</taxon>
        <taxon>Listeria</taxon>
    </lineage>
</organism>
<proteinExistence type="predicted"/>
<evidence type="ECO:0000313" key="2">
    <source>
        <dbReference type="Proteomes" id="UP000585696"/>
    </source>
</evidence>